<gene>
    <name evidence="1" type="ORF">RN90_03525</name>
</gene>
<comment type="caution">
    <text evidence="1">The sequence shown here is derived from an EMBL/GenBank/DDBJ whole genome shotgun (WGS) entry which is preliminary data.</text>
</comment>
<proteinExistence type="predicted"/>
<dbReference type="AlphaFoldDB" id="A0A2B7YU58"/>
<organism evidence="1 2">
    <name type="scientific">Fusobacterium animalis</name>
    <dbReference type="NCBI Taxonomy" id="76859"/>
    <lineage>
        <taxon>Bacteria</taxon>
        <taxon>Fusobacteriati</taxon>
        <taxon>Fusobacteriota</taxon>
        <taxon>Fusobacteriia</taxon>
        <taxon>Fusobacteriales</taxon>
        <taxon>Fusobacteriaceae</taxon>
        <taxon>Fusobacterium</taxon>
    </lineage>
</organism>
<dbReference type="EMBL" id="NJGJ01000001">
    <property type="protein sequence ID" value="PGH24571.1"/>
    <property type="molecule type" value="Genomic_DNA"/>
</dbReference>
<dbReference type="RefSeq" id="WP_158411454.1">
    <property type="nucleotide sequence ID" value="NZ_CP077150.1"/>
</dbReference>
<sequence>MSEVWRLQTKTDLSQVNTNGISVAEYCINENVMAMGWTLRESIYDFLDANDKNSLKNEEKEIKNDFNKYKKIIEKNIYPSLNQKFYEGKVNGNIKRLANDIQKDDLIWIRSKGIYYLGRKTKNSKYLYKYCDDPTNIILQKGINNQLTNIEWFEIGDESDVPGYVSTSFIGGYTLQRIQKIGSSIFSQILYNKKYKEKYNEIYYKNIDIPKNNSIIKTFYSLLSPIECEDLLYFYLYNKYGYIAIPSTNKIETQNYEFVMLNSNNREEKIYIQVKNGEVDIEINDYMDLKGKIYLLTTDGNILRNGLRISSRNVDINTGKILNLSNTFKGEIYIINPNKLFNFIKNAYDNKNILMSDLILQWFEYLK</sequence>
<name>A0A2B7YU58_9FUSO</name>
<accession>A0A2B7YU58</accession>
<evidence type="ECO:0000313" key="1">
    <source>
        <dbReference type="EMBL" id="PGH24571.1"/>
    </source>
</evidence>
<protein>
    <submittedName>
        <fullName evidence="1">Uncharacterized protein</fullName>
    </submittedName>
</protein>
<evidence type="ECO:0000313" key="2">
    <source>
        <dbReference type="Proteomes" id="UP000226179"/>
    </source>
</evidence>
<dbReference type="Proteomes" id="UP000226179">
    <property type="component" value="Unassembled WGS sequence"/>
</dbReference>
<reference evidence="1 2" key="1">
    <citation type="submission" date="2017-06" db="EMBL/GenBank/DDBJ databases">
        <title>Draft genome sequence of Fusobacterium nucleatum subsp. animalis KCOM 1280 (=ChDC F318).</title>
        <authorList>
            <person name="Kook J.-K."/>
            <person name="Park S.-N."/>
            <person name="Lim Y.K."/>
            <person name="Roh H."/>
        </authorList>
    </citation>
    <scope>NUCLEOTIDE SEQUENCE [LARGE SCALE GENOMIC DNA]</scope>
    <source>
        <strain evidence="2">KCOM 1280 ( ChDC F318)</strain>
    </source>
</reference>